<keyword evidence="5" id="KW-0560">Oxidoreductase</keyword>
<gene>
    <name evidence="8" type="ORF">BDK51DRAFT_35002</name>
</gene>
<proteinExistence type="predicted"/>
<feature type="domain" description="Dihydroorotate dehydrogenase catalytic" evidence="7">
    <location>
        <begin position="1"/>
        <end position="125"/>
    </location>
</feature>
<feature type="non-terminal residue" evidence="8">
    <location>
        <position position="1"/>
    </location>
</feature>
<dbReference type="GO" id="GO:0005743">
    <property type="term" value="C:mitochondrial inner membrane"/>
    <property type="evidence" value="ECO:0007669"/>
    <property type="project" value="TreeGrafter"/>
</dbReference>
<evidence type="ECO:0000256" key="5">
    <source>
        <dbReference type="ARBA" id="ARBA00023002"/>
    </source>
</evidence>
<dbReference type="AlphaFoldDB" id="A0A4P9WGS1"/>
<evidence type="ECO:0000256" key="6">
    <source>
        <dbReference type="ARBA" id="ARBA00031623"/>
    </source>
</evidence>
<reference evidence="9" key="1">
    <citation type="journal article" date="2018" name="Nat. Microbiol.">
        <title>Leveraging single-cell genomics to expand the fungal tree of life.</title>
        <authorList>
            <person name="Ahrendt S.R."/>
            <person name="Quandt C.A."/>
            <person name="Ciobanu D."/>
            <person name="Clum A."/>
            <person name="Salamov A."/>
            <person name="Andreopoulos B."/>
            <person name="Cheng J.F."/>
            <person name="Woyke T."/>
            <person name="Pelin A."/>
            <person name="Henrissat B."/>
            <person name="Reynolds N.K."/>
            <person name="Benny G.L."/>
            <person name="Smith M.E."/>
            <person name="James T.Y."/>
            <person name="Grigoriev I.V."/>
        </authorList>
    </citation>
    <scope>NUCLEOTIDE SEQUENCE [LARGE SCALE GENOMIC DNA]</scope>
</reference>
<comment type="pathway">
    <text evidence="2">Pyrimidine metabolism; UMP biosynthesis via de novo pathway.</text>
</comment>
<dbReference type="UniPathway" id="UPA00070"/>
<dbReference type="Proteomes" id="UP000269721">
    <property type="component" value="Unassembled WGS sequence"/>
</dbReference>
<protein>
    <recommendedName>
        <fullName evidence="6">Dihydroorotate oxidase</fullName>
    </recommendedName>
</protein>
<dbReference type="PROSITE" id="PS00912">
    <property type="entry name" value="DHODEHASE_2"/>
    <property type="match status" value="1"/>
</dbReference>
<dbReference type="PANTHER" id="PTHR48109">
    <property type="entry name" value="DIHYDROOROTATE DEHYDROGENASE (QUINONE), MITOCHONDRIAL-RELATED"/>
    <property type="match status" value="1"/>
</dbReference>
<organism evidence="8 9">
    <name type="scientific">Blyttiomyces helicus</name>
    <dbReference type="NCBI Taxonomy" id="388810"/>
    <lineage>
        <taxon>Eukaryota</taxon>
        <taxon>Fungi</taxon>
        <taxon>Fungi incertae sedis</taxon>
        <taxon>Chytridiomycota</taxon>
        <taxon>Chytridiomycota incertae sedis</taxon>
        <taxon>Chytridiomycetes</taxon>
        <taxon>Chytridiomycetes incertae sedis</taxon>
        <taxon>Blyttiomyces</taxon>
    </lineage>
</organism>
<sequence>IAPDLTENEIEDIAAVVTSVGVDGVIISNTTVSRPASLNSPQPQTRETGGLSGPPVFPLAVHVVRRFYALTNGTVPIIGCGGVRSADEVIAFARAGASLVQLYTAMGYAGPGIVADIKEGVAKRLERESVRWDDIVGADHRQ</sequence>
<dbReference type="GO" id="GO:0006207">
    <property type="term" value="P:'de novo' pyrimidine nucleobase biosynthetic process"/>
    <property type="evidence" value="ECO:0007669"/>
    <property type="project" value="InterPro"/>
</dbReference>
<evidence type="ECO:0000313" key="8">
    <source>
        <dbReference type="EMBL" id="RKO91125.1"/>
    </source>
</evidence>
<dbReference type="InterPro" id="IPR005720">
    <property type="entry name" value="Dihydroorotate_DH_cat"/>
</dbReference>
<dbReference type="OrthoDB" id="14784at2759"/>
<evidence type="ECO:0000313" key="9">
    <source>
        <dbReference type="Proteomes" id="UP000269721"/>
    </source>
</evidence>
<dbReference type="InterPro" id="IPR001295">
    <property type="entry name" value="Dihydroorotate_DH_CS"/>
</dbReference>
<dbReference type="Gene3D" id="3.20.20.70">
    <property type="entry name" value="Aldolase class I"/>
    <property type="match status" value="1"/>
</dbReference>
<dbReference type="InterPro" id="IPR050074">
    <property type="entry name" value="DHO_dehydrogenase"/>
</dbReference>
<keyword evidence="3" id="KW-0285">Flavoprotein</keyword>
<name>A0A4P9WGS1_9FUNG</name>
<dbReference type="PANTHER" id="PTHR48109:SF4">
    <property type="entry name" value="DIHYDROOROTATE DEHYDROGENASE (QUINONE), MITOCHONDRIAL"/>
    <property type="match status" value="1"/>
</dbReference>
<keyword evidence="9" id="KW-1185">Reference proteome</keyword>
<comment type="cofactor">
    <cofactor evidence="1">
        <name>FMN</name>
        <dbReference type="ChEBI" id="CHEBI:58210"/>
    </cofactor>
</comment>
<dbReference type="GO" id="GO:0004152">
    <property type="term" value="F:dihydroorotate dehydrogenase activity"/>
    <property type="evidence" value="ECO:0007669"/>
    <property type="project" value="TreeGrafter"/>
</dbReference>
<evidence type="ECO:0000256" key="4">
    <source>
        <dbReference type="ARBA" id="ARBA00022643"/>
    </source>
</evidence>
<evidence type="ECO:0000256" key="3">
    <source>
        <dbReference type="ARBA" id="ARBA00022630"/>
    </source>
</evidence>
<dbReference type="Pfam" id="PF01180">
    <property type="entry name" value="DHO_dh"/>
    <property type="match status" value="1"/>
</dbReference>
<dbReference type="InterPro" id="IPR013785">
    <property type="entry name" value="Aldolase_TIM"/>
</dbReference>
<evidence type="ECO:0000256" key="2">
    <source>
        <dbReference type="ARBA" id="ARBA00004725"/>
    </source>
</evidence>
<evidence type="ECO:0000256" key="1">
    <source>
        <dbReference type="ARBA" id="ARBA00001917"/>
    </source>
</evidence>
<evidence type="ECO:0000259" key="7">
    <source>
        <dbReference type="Pfam" id="PF01180"/>
    </source>
</evidence>
<dbReference type="SUPFAM" id="SSF51395">
    <property type="entry name" value="FMN-linked oxidoreductases"/>
    <property type="match status" value="1"/>
</dbReference>
<accession>A0A4P9WGS1</accession>
<dbReference type="GO" id="GO:0044205">
    <property type="term" value="P:'de novo' UMP biosynthetic process"/>
    <property type="evidence" value="ECO:0007669"/>
    <property type="project" value="UniProtKB-UniPathway"/>
</dbReference>
<keyword evidence="4" id="KW-0288">FMN</keyword>
<dbReference type="EMBL" id="KZ995219">
    <property type="protein sequence ID" value="RKO91125.1"/>
    <property type="molecule type" value="Genomic_DNA"/>
</dbReference>